<evidence type="ECO:0000313" key="2">
    <source>
        <dbReference type="EMBL" id="CAI5763590.1"/>
    </source>
</evidence>
<evidence type="ECO:0000256" key="1">
    <source>
        <dbReference type="SAM" id="MobiDB-lite"/>
    </source>
</evidence>
<organism evidence="2 3">
    <name type="scientific">Podarcis lilfordi</name>
    <name type="common">Lilford's wall lizard</name>
    <dbReference type="NCBI Taxonomy" id="74358"/>
    <lineage>
        <taxon>Eukaryota</taxon>
        <taxon>Metazoa</taxon>
        <taxon>Chordata</taxon>
        <taxon>Craniata</taxon>
        <taxon>Vertebrata</taxon>
        <taxon>Euteleostomi</taxon>
        <taxon>Lepidosauria</taxon>
        <taxon>Squamata</taxon>
        <taxon>Bifurcata</taxon>
        <taxon>Unidentata</taxon>
        <taxon>Episquamata</taxon>
        <taxon>Laterata</taxon>
        <taxon>Lacertibaenia</taxon>
        <taxon>Lacertidae</taxon>
        <taxon>Podarcis</taxon>
    </lineage>
</organism>
<dbReference type="EMBL" id="OX395126">
    <property type="protein sequence ID" value="CAI5763590.1"/>
    <property type="molecule type" value="Genomic_DNA"/>
</dbReference>
<protein>
    <submittedName>
        <fullName evidence="2">Uncharacterized protein</fullName>
    </submittedName>
</protein>
<evidence type="ECO:0000313" key="3">
    <source>
        <dbReference type="Proteomes" id="UP001178461"/>
    </source>
</evidence>
<gene>
    <name evidence="2" type="ORF">PODLI_1B043203</name>
</gene>
<keyword evidence="3" id="KW-1185">Reference proteome</keyword>
<dbReference type="Proteomes" id="UP001178461">
    <property type="component" value="Chromosome 1"/>
</dbReference>
<accession>A0AA35JQ06</accession>
<name>A0AA35JQ06_9SAUR</name>
<feature type="compositionally biased region" description="Basic and acidic residues" evidence="1">
    <location>
        <begin position="21"/>
        <end position="36"/>
    </location>
</feature>
<proteinExistence type="predicted"/>
<sequence>MEEKRDCNQATKMKPAGFYNKEQRSTSTHTKDNEKAVSTKLKQKAMVKNVQTSPKFMVGGKTLILAERSTTQKRVQALKPLLPPPIVKDLCFGKGFIPNSFFKKCCCLMSLPSSQLLSDDNRSHIHFPVKLRSHERKHLYVRPRHEVLSTLLEDSLDRRELPASEVNKDFSSKEITIKPGPEDIMRQ</sequence>
<feature type="region of interest" description="Disordered" evidence="1">
    <location>
        <begin position="1"/>
        <end position="36"/>
    </location>
</feature>
<dbReference type="AlphaFoldDB" id="A0AA35JQ06"/>
<reference evidence="2" key="1">
    <citation type="submission" date="2022-12" db="EMBL/GenBank/DDBJ databases">
        <authorList>
            <person name="Alioto T."/>
            <person name="Alioto T."/>
            <person name="Gomez Garrido J."/>
        </authorList>
    </citation>
    <scope>NUCLEOTIDE SEQUENCE</scope>
</reference>